<evidence type="ECO:0000313" key="3">
    <source>
        <dbReference type="EMBL" id="KAK5614899.1"/>
    </source>
</evidence>
<protein>
    <submittedName>
        <fullName evidence="3">Uncharacterized protein</fullName>
    </submittedName>
</protein>
<dbReference type="EMBL" id="JAHHUM010001058">
    <property type="protein sequence ID" value="KAK5614899.1"/>
    <property type="molecule type" value="Genomic_DNA"/>
</dbReference>
<feature type="transmembrane region" description="Helical" evidence="2">
    <location>
        <begin position="54"/>
        <end position="72"/>
    </location>
</feature>
<proteinExistence type="predicted"/>
<feature type="compositionally biased region" description="Basic and acidic residues" evidence="1">
    <location>
        <begin position="86"/>
        <end position="103"/>
    </location>
</feature>
<organism evidence="3 4">
    <name type="scientific">Crenichthys baileyi</name>
    <name type="common">White River springfish</name>
    <dbReference type="NCBI Taxonomy" id="28760"/>
    <lineage>
        <taxon>Eukaryota</taxon>
        <taxon>Metazoa</taxon>
        <taxon>Chordata</taxon>
        <taxon>Craniata</taxon>
        <taxon>Vertebrata</taxon>
        <taxon>Euteleostomi</taxon>
        <taxon>Actinopterygii</taxon>
        <taxon>Neopterygii</taxon>
        <taxon>Teleostei</taxon>
        <taxon>Neoteleostei</taxon>
        <taxon>Acanthomorphata</taxon>
        <taxon>Ovalentaria</taxon>
        <taxon>Atherinomorphae</taxon>
        <taxon>Cyprinodontiformes</taxon>
        <taxon>Goodeidae</taxon>
        <taxon>Crenichthys</taxon>
    </lineage>
</organism>
<feature type="region of interest" description="Disordered" evidence="1">
    <location>
        <begin position="1"/>
        <end position="21"/>
    </location>
</feature>
<keyword evidence="2" id="KW-0812">Transmembrane</keyword>
<feature type="region of interest" description="Disordered" evidence="1">
    <location>
        <begin position="80"/>
        <end position="122"/>
    </location>
</feature>
<accession>A0AAV9S168</accession>
<evidence type="ECO:0000313" key="4">
    <source>
        <dbReference type="Proteomes" id="UP001311232"/>
    </source>
</evidence>
<keyword evidence="2" id="KW-0472">Membrane</keyword>
<dbReference type="AlphaFoldDB" id="A0AAV9S168"/>
<name>A0AAV9S168_9TELE</name>
<keyword evidence="4" id="KW-1185">Reference proteome</keyword>
<evidence type="ECO:0000256" key="1">
    <source>
        <dbReference type="SAM" id="MobiDB-lite"/>
    </source>
</evidence>
<reference evidence="3 4" key="1">
    <citation type="submission" date="2021-06" db="EMBL/GenBank/DDBJ databases">
        <authorList>
            <person name="Palmer J.M."/>
        </authorList>
    </citation>
    <scope>NUCLEOTIDE SEQUENCE [LARGE SCALE GENOMIC DNA]</scope>
    <source>
        <strain evidence="3 4">MEX-2019</strain>
        <tissue evidence="3">Muscle</tissue>
    </source>
</reference>
<evidence type="ECO:0000256" key="2">
    <source>
        <dbReference type="SAM" id="Phobius"/>
    </source>
</evidence>
<comment type="caution">
    <text evidence="3">The sequence shown here is derived from an EMBL/GenBank/DDBJ whole genome shotgun (WGS) entry which is preliminary data.</text>
</comment>
<feature type="compositionally biased region" description="Polar residues" evidence="1">
    <location>
        <begin position="111"/>
        <end position="122"/>
    </location>
</feature>
<dbReference type="Proteomes" id="UP001311232">
    <property type="component" value="Unassembled WGS sequence"/>
</dbReference>
<keyword evidence="2" id="KW-1133">Transmembrane helix</keyword>
<gene>
    <name evidence="3" type="ORF">CRENBAI_009968</name>
</gene>
<feature type="compositionally biased region" description="Polar residues" evidence="1">
    <location>
        <begin position="1"/>
        <end position="11"/>
    </location>
</feature>
<sequence>MLLPTNQQKVTAGSHLLDVNGPERPQIQSREILEPDQNAVNTCSLRPHHWTLPLFLQITLIFLCCLLLFSPLPPSFLPPLSPGFSRHREEEERKAEDKTDSRRPAAYSAIVNGSLTSKTPKI</sequence>